<feature type="domain" description="Helix-turn-helix" evidence="1">
    <location>
        <begin position="9"/>
        <end position="67"/>
    </location>
</feature>
<gene>
    <name evidence="2" type="ORF">MKC95_02235</name>
</gene>
<proteinExistence type="predicted"/>
<dbReference type="EMBL" id="JAKTMA010000003">
    <property type="protein sequence ID" value="MCR0231585.1"/>
    <property type="molecule type" value="Genomic_DNA"/>
</dbReference>
<evidence type="ECO:0000259" key="1">
    <source>
        <dbReference type="Pfam" id="PF20038"/>
    </source>
</evidence>
<reference evidence="2" key="1">
    <citation type="journal article" date="2022" name="Clin. Infect. Dis.">
        <title>Association between Clostridium innocuum and antibiotic-associated diarrhea in adults and children: A cross-sectional study and comparative genomics analysis.</title>
        <authorList>
            <person name="Cherny K.E."/>
            <person name="Muscat E.B."/>
            <person name="Balaji A."/>
            <person name="Mukherjee J."/>
            <person name="Ozer E.A."/>
            <person name="Angarone M.P."/>
            <person name="Hauser A.R."/>
            <person name="Sichel J.S."/>
            <person name="Amponsah E."/>
            <person name="Kociolek L.K."/>
        </authorList>
    </citation>
    <scope>NUCLEOTIDE SEQUENCE</scope>
    <source>
        <strain evidence="2">NU1-AC-029v</strain>
    </source>
</reference>
<organism evidence="2 3">
    <name type="scientific">Clostridium innocuum</name>
    <dbReference type="NCBI Taxonomy" id="1522"/>
    <lineage>
        <taxon>Bacteria</taxon>
        <taxon>Bacillati</taxon>
        <taxon>Bacillota</taxon>
        <taxon>Clostridia</taxon>
        <taxon>Eubacteriales</taxon>
        <taxon>Clostridiaceae</taxon>
        <taxon>Clostridium</taxon>
    </lineage>
</organism>
<dbReference type="InterPro" id="IPR045403">
    <property type="entry name" value="HTH_59_Firmicutes_type"/>
</dbReference>
<protein>
    <submittedName>
        <fullName evidence="2">Helix-turn-helix domain-containing protein</fullName>
    </submittedName>
</protein>
<dbReference type="Pfam" id="PF20038">
    <property type="entry name" value="HTH_59"/>
    <property type="match status" value="1"/>
</dbReference>
<dbReference type="AlphaFoldDB" id="A0AAP2UJM9"/>
<sequence length="140" mass="16368">MQVDRSEGMINLDEVLTFTEAADKWGLADGKTIRKAVERGRFEPHEIKKSGNVWLTTYAAMQRVFGSPRTSPSVLYYTELYENTRERLERFFEEAGLALQRGDVISIVESREHPERIFCILKTEEELEGLQRRLKYFMKS</sequence>
<comment type="caution">
    <text evidence="2">The sequence shown here is derived from an EMBL/GenBank/DDBJ whole genome shotgun (WGS) entry which is preliminary data.</text>
</comment>
<accession>A0AAP2UJM9</accession>
<evidence type="ECO:0000313" key="3">
    <source>
        <dbReference type="Proteomes" id="UP001203972"/>
    </source>
</evidence>
<dbReference type="RefSeq" id="WP_254225290.1">
    <property type="nucleotide sequence ID" value="NZ_JAHPYH010000001.1"/>
</dbReference>
<name>A0AAP2UJM9_CLOIN</name>
<dbReference type="Proteomes" id="UP001203972">
    <property type="component" value="Unassembled WGS sequence"/>
</dbReference>
<evidence type="ECO:0000313" key="2">
    <source>
        <dbReference type="EMBL" id="MCR0231585.1"/>
    </source>
</evidence>